<evidence type="ECO:0000256" key="5">
    <source>
        <dbReference type="SAM" id="Phobius"/>
    </source>
</evidence>
<organism evidence="7 8">
    <name type="scientific">Hyalella azteca</name>
    <name type="common">Amphipod</name>
    <dbReference type="NCBI Taxonomy" id="294128"/>
    <lineage>
        <taxon>Eukaryota</taxon>
        <taxon>Metazoa</taxon>
        <taxon>Ecdysozoa</taxon>
        <taxon>Arthropoda</taxon>
        <taxon>Crustacea</taxon>
        <taxon>Multicrustacea</taxon>
        <taxon>Malacostraca</taxon>
        <taxon>Eumalacostraca</taxon>
        <taxon>Peracarida</taxon>
        <taxon>Amphipoda</taxon>
        <taxon>Senticaudata</taxon>
        <taxon>Talitrida</taxon>
        <taxon>Talitroidea</taxon>
        <taxon>Hyalellidae</taxon>
        <taxon>Hyalella</taxon>
    </lineage>
</organism>
<evidence type="ECO:0000259" key="6">
    <source>
        <dbReference type="Pfam" id="PF04116"/>
    </source>
</evidence>
<reference evidence="8" key="1">
    <citation type="submission" date="2025-08" db="UniProtKB">
        <authorList>
            <consortium name="RefSeq"/>
        </authorList>
    </citation>
    <scope>IDENTIFICATION</scope>
    <source>
        <tissue evidence="8">Whole organism</tissue>
    </source>
</reference>
<dbReference type="GO" id="GO:0016020">
    <property type="term" value="C:membrane"/>
    <property type="evidence" value="ECO:0007669"/>
    <property type="project" value="UniProtKB-SubCell"/>
</dbReference>
<keyword evidence="7" id="KW-1185">Reference proteome</keyword>
<dbReference type="PANTHER" id="PTHR11863">
    <property type="entry name" value="STEROL DESATURASE"/>
    <property type="match status" value="1"/>
</dbReference>
<sequence length="396" mass="45565">MVPMEERCYQGDDGVVKTKQAKKRQKSPQKAMRVQELCSDVLVTLKKILYVLGPCVVVFVAVRNSLTLHLQNFWGASGNFWQHQWDRLLNAFGDDLFNLMVYGTIIVSYVVYWVFGLFYVFMDVTLRPQAFRKYKIQPGTNEPVDNWKLAKVVAVVHFNQLVVGYIASRVSFHLLQWRGYDASPSLPTFQWVLYELVVCVLVEEVGFYYSHRLFHHRLLYKRFHKQHHEWTSPISVTAVYAHPMEHLFSNLMPPLLGPLLLGSHMSTMWLWFQLAQLSTLNAHSGYHLPFLPSNEAHDYHHLKFNECYGVLGVLDLLHGTDQRFRSSKNFCRHVLMLSTTPARVLFPDTPSNVKPNAPDVCNANNACNAKDNNACNDDTHTCNADATDTDRCNVQE</sequence>
<evidence type="ECO:0000313" key="7">
    <source>
        <dbReference type="Proteomes" id="UP000694843"/>
    </source>
</evidence>
<evidence type="ECO:0000256" key="2">
    <source>
        <dbReference type="ARBA" id="ARBA00022692"/>
    </source>
</evidence>
<gene>
    <name evidence="8" type="primary">LOC108682310</name>
</gene>
<dbReference type="GO" id="GO:0008610">
    <property type="term" value="P:lipid biosynthetic process"/>
    <property type="evidence" value="ECO:0007669"/>
    <property type="project" value="InterPro"/>
</dbReference>
<dbReference type="RefSeq" id="XP_018026937.1">
    <property type="nucleotide sequence ID" value="XM_018171448.2"/>
</dbReference>
<proteinExistence type="predicted"/>
<feature type="domain" description="Fatty acid hydroxylase" evidence="6">
    <location>
        <begin position="197"/>
        <end position="320"/>
    </location>
</feature>
<protein>
    <submittedName>
        <fullName evidence="8">Fatty acid hydroxylase domain-containing protein 2</fullName>
    </submittedName>
</protein>
<dbReference type="GO" id="GO:0005506">
    <property type="term" value="F:iron ion binding"/>
    <property type="evidence" value="ECO:0007669"/>
    <property type="project" value="InterPro"/>
</dbReference>
<dbReference type="OMA" id="QYAHPIE"/>
<evidence type="ECO:0000256" key="4">
    <source>
        <dbReference type="ARBA" id="ARBA00023136"/>
    </source>
</evidence>
<accession>A0A8B7PNM9</accession>
<dbReference type="InterPro" id="IPR006694">
    <property type="entry name" value="Fatty_acid_hydroxylase"/>
</dbReference>
<dbReference type="AlphaFoldDB" id="A0A8B7PNM9"/>
<evidence type="ECO:0000256" key="3">
    <source>
        <dbReference type="ARBA" id="ARBA00022989"/>
    </source>
</evidence>
<evidence type="ECO:0000313" key="8">
    <source>
        <dbReference type="RefSeq" id="XP_018026937.1"/>
    </source>
</evidence>
<dbReference type="OrthoDB" id="408954at2759"/>
<name>A0A8B7PNM9_HYAAZ</name>
<dbReference type="GO" id="GO:0016491">
    <property type="term" value="F:oxidoreductase activity"/>
    <property type="evidence" value="ECO:0007669"/>
    <property type="project" value="InterPro"/>
</dbReference>
<comment type="subcellular location">
    <subcellularLocation>
        <location evidence="1">Membrane</location>
    </subcellularLocation>
</comment>
<feature type="transmembrane region" description="Helical" evidence="5">
    <location>
        <begin position="99"/>
        <end position="126"/>
    </location>
</feature>
<keyword evidence="3 5" id="KW-1133">Transmembrane helix</keyword>
<keyword evidence="4 5" id="KW-0472">Membrane</keyword>
<dbReference type="GeneID" id="108682310"/>
<dbReference type="Proteomes" id="UP000694843">
    <property type="component" value="Unplaced"/>
</dbReference>
<dbReference type="KEGG" id="hazt:108682310"/>
<dbReference type="InterPro" id="IPR050307">
    <property type="entry name" value="Sterol_Desaturase_Related"/>
</dbReference>
<keyword evidence="2 5" id="KW-0812">Transmembrane</keyword>
<evidence type="ECO:0000256" key="1">
    <source>
        <dbReference type="ARBA" id="ARBA00004370"/>
    </source>
</evidence>
<feature type="transmembrane region" description="Helical" evidence="5">
    <location>
        <begin position="48"/>
        <end position="66"/>
    </location>
</feature>
<dbReference type="Pfam" id="PF04116">
    <property type="entry name" value="FA_hydroxylase"/>
    <property type="match status" value="1"/>
</dbReference>